<protein>
    <submittedName>
        <fullName evidence="2">Uncharacterized protein</fullName>
    </submittedName>
</protein>
<evidence type="ECO:0000313" key="2">
    <source>
        <dbReference type="EMBL" id="EPY01355.1"/>
    </source>
</evidence>
<name>S9TS23_MAGFU</name>
<organism evidence="2 3">
    <name type="scientific">Magnetospirillum fulvum MGU-K5</name>
    <dbReference type="NCBI Taxonomy" id="1316936"/>
    <lineage>
        <taxon>Bacteria</taxon>
        <taxon>Pseudomonadati</taxon>
        <taxon>Pseudomonadota</taxon>
        <taxon>Alphaproteobacteria</taxon>
        <taxon>Rhodospirillales</taxon>
        <taxon>Rhodospirillaceae</taxon>
        <taxon>Magnetospirillum</taxon>
    </lineage>
</organism>
<proteinExistence type="predicted"/>
<evidence type="ECO:0000313" key="3">
    <source>
        <dbReference type="Proteomes" id="UP000015350"/>
    </source>
</evidence>
<dbReference type="EMBL" id="AQPH01000042">
    <property type="protein sequence ID" value="EPY01355.1"/>
    <property type="molecule type" value="Genomic_DNA"/>
</dbReference>
<comment type="caution">
    <text evidence="2">The sequence shown here is derived from an EMBL/GenBank/DDBJ whole genome shotgun (WGS) entry which is preliminary data.</text>
</comment>
<evidence type="ECO:0000256" key="1">
    <source>
        <dbReference type="SAM" id="MobiDB-lite"/>
    </source>
</evidence>
<dbReference type="AlphaFoldDB" id="S9TS23"/>
<feature type="region of interest" description="Disordered" evidence="1">
    <location>
        <begin position="31"/>
        <end position="63"/>
    </location>
</feature>
<gene>
    <name evidence="2" type="ORF">K678_11176</name>
</gene>
<accession>S9TS23</accession>
<dbReference type="Proteomes" id="UP000015350">
    <property type="component" value="Unassembled WGS sequence"/>
</dbReference>
<sequence length="63" mass="6570">MPKAQKLEMLAKAQMVADKALEMAAAQSVARMRAGAAQPVPSDSDPVKADPMATEVGSRTDQA</sequence>
<reference evidence="2 3" key="1">
    <citation type="submission" date="2013-04" db="EMBL/GenBank/DDBJ databases">
        <authorList>
            <person name="Kuznetsov B."/>
            <person name="Ivanovsky R."/>
        </authorList>
    </citation>
    <scope>NUCLEOTIDE SEQUENCE [LARGE SCALE GENOMIC DNA]</scope>
    <source>
        <strain evidence="2 3">MGU-K5</strain>
    </source>
</reference>